<dbReference type="AlphaFoldDB" id="S6AFW1"/>
<evidence type="ECO:0000259" key="2">
    <source>
        <dbReference type="Pfam" id="PF05048"/>
    </source>
</evidence>
<dbReference type="InterPro" id="IPR006626">
    <property type="entry name" value="PbH1"/>
</dbReference>
<dbReference type="InterPro" id="IPR022441">
    <property type="entry name" value="Para_beta_helix_rpt-2"/>
</dbReference>
<evidence type="ECO:0000256" key="1">
    <source>
        <dbReference type="SAM" id="MobiDB-lite"/>
    </source>
</evidence>
<dbReference type="KEGG" id="sdr:SCD_n00982"/>
<gene>
    <name evidence="3" type="ORF">SCD_n00982</name>
</gene>
<reference evidence="3 4" key="1">
    <citation type="journal article" date="2012" name="Appl. Environ. Microbiol.">
        <title>Draft genome sequence of a psychrotolerant sulfur-oxidizing bacterium, Sulfuricella denitrificans skB26, and proteomic insights into cold adaptation.</title>
        <authorList>
            <person name="Watanabe T."/>
            <person name="Kojima H."/>
            <person name="Fukui M."/>
        </authorList>
    </citation>
    <scope>NUCLEOTIDE SEQUENCE [LARGE SCALE GENOMIC DNA]</scope>
    <source>
        <strain evidence="4">skB26</strain>
    </source>
</reference>
<proteinExistence type="predicted"/>
<dbReference type="InterPro" id="IPR011050">
    <property type="entry name" value="Pectin_lyase_fold/virulence"/>
</dbReference>
<dbReference type="Gene3D" id="2.160.20.10">
    <property type="entry name" value="Single-stranded right-handed beta-helix, Pectin lyase-like"/>
    <property type="match status" value="2"/>
</dbReference>
<feature type="region of interest" description="Disordered" evidence="1">
    <location>
        <begin position="389"/>
        <end position="409"/>
    </location>
</feature>
<dbReference type="InterPro" id="IPR007742">
    <property type="entry name" value="NosD_dom"/>
</dbReference>
<dbReference type="Pfam" id="PF05048">
    <property type="entry name" value="NosD"/>
    <property type="match status" value="1"/>
</dbReference>
<keyword evidence="4" id="KW-1185">Reference proteome</keyword>
<organism evidence="3 4">
    <name type="scientific">Sulfuricella denitrificans (strain DSM 22764 / NBRC 105220 / skB26)</name>
    <dbReference type="NCBI Taxonomy" id="1163617"/>
    <lineage>
        <taxon>Bacteria</taxon>
        <taxon>Pseudomonadati</taxon>
        <taxon>Pseudomonadota</taxon>
        <taxon>Betaproteobacteria</taxon>
        <taxon>Nitrosomonadales</taxon>
        <taxon>Sulfuricellaceae</taxon>
        <taxon>Sulfuricella</taxon>
    </lineage>
</organism>
<dbReference type="InterPro" id="IPR012334">
    <property type="entry name" value="Pectin_lyas_fold"/>
</dbReference>
<dbReference type="NCBIfam" id="TIGR03804">
    <property type="entry name" value="para_beta_helix"/>
    <property type="match status" value="2"/>
</dbReference>
<dbReference type="Proteomes" id="UP000015559">
    <property type="component" value="Chromosome"/>
</dbReference>
<feature type="domain" description="Periplasmic copper-binding protein NosD beta helix" evidence="2">
    <location>
        <begin position="133"/>
        <end position="323"/>
    </location>
</feature>
<sequence length="409" mass="44512">MAALAAYPSFQALIDATPIGGTLHPKPGVYAGPAMISHQIIVDGGGKVRVDGGGAGSVLVINANGAVVRGLRLTNSGNSHDQLDAGIALTGNSNSIEDNVIDGTLFGISLKRANQNTLRRNSIRSKPAELAMRGEAIRLWYSMDNLVEGNDIDQARDVTLMNSPRNRLVGNSIRNSRYGIHLFFSPDSVVESNSLDHNATGVIVLNSDRVKLLRNRIFHSLGVSGAGLAFKMSAEGLAEGNEVIHCAVGLLADSPIEPADKTILRGNRFAHNSIGIQFSGERGGHVLHGNSFESNLTHVSMAFGSGDANKNDWRGNYWDDFQGFDRNHDGIGDTPYELYAYADRIWMEIPMARFFRNSPVLELLDFLERLAPFSAPDMLLRDPTPLFNKPVTHPPANRRSAIHRHDFGR</sequence>
<dbReference type="STRING" id="1163617.SCD_n00982"/>
<dbReference type="RefSeq" id="WP_009206232.1">
    <property type="nucleotide sequence ID" value="NC_022357.1"/>
</dbReference>
<dbReference type="EMBL" id="AP013066">
    <property type="protein sequence ID" value="BAN34821.1"/>
    <property type="molecule type" value="Genomic_DNA"/>
</dbReference>
<evidence type="ECO:0000313" key="3">
    <source>
        <dbReference type="EMBL" id="BAN34821.1"/>
    </source>
</evidence>
<dbReference type="InterPro" id="IPR026464">
    <property type="entry name" value="NosD_copper_fam"/>
</dbReference>
<name>S6AFW1_SULDS</name>
<dbReference type="SMART" id="SM00710">
    <property type="entry name" value="PbH1"/>
    <property type="match status" value="7"/>
</dbReference>
<protein>
    <submittedName>
        <fullName evidence="3">Nitrous oxidase accessory protein</fullName>
    </submittedName>
</protein>
<dbReference type="SUPFAM" id="SSF51126">
    <property type="entry name" value="Pectin lyase-like"/>
    <property type="match status" value="1"/>
</dbReference>
<evidence type="ECO:0000313" key="4">
    <source>
        <dbReference type="Proteomes" id="UP000015559"/>
    </source>
</evidence>
<dbReference type="HOGENOM" id="CLU_041882_1_0_4"/>
<dbReference type="NCBIfam" id="TIGR04247">
    <property type="entry name" value="NosD_copper_fam"/>
    <property type="match status" value="1"/>
</dbReference>
<dbReference type="OrthoDB" id="9767990at2"/>
<accession>S6AFW1</accession>
<dbReference type="eggNOG" id="COG3420">
    <property type="taxonomic scope" value="Bacteria"/>
</dbReference>